<dbReference type="PROSITE" id="PS00941">
    <property type="entry name" value="CARBOXYLESTERASE_B_2"/>
    <property type="match status" value="1"/>
</dbReference>
<dbReference type="PROSITE" id="PS00122">
    <property type="entry name" value="CARBOXYLESTERASE_B_1"/>
    <property type="match status" value="1"/>
</dbReference>
<dbReference type="PANTHER" id="PTHR11559">
    <property type="entry name" value="CARBOXYLESTERASE"/>
    <property type="match status" value="1"/>
</dbReference>
<evidence type="ECO:0000313" key="5">
    <source>
        <dbReference type="EMBL" id="XBH15945.1"/>
    </source>
</evidence>
<feature type="signal peptide" evidence="3">
    <location>
        <begin position="1"/>
        <end position="26"/>
    </location>
</feature>
<dbReference type="InterPro" id="IPR019826">
    <property type="entry name" value="Carboxylesterase_B_AS"/>
</dbReference>
<dbReference type="SUPFAM" id="SSF53474">
    <property type="entry name" value="alpha/beta-Hydrolases"/>
    <property type="match status" value="1"/>
</dbReference>
<name>A0AAU7DF30_9BACT</name>
<keyword evidence="3" id="KW-0732">Signal</keyword>
<sequence length="523" mass="56574">MFFRTQALCALAVTGILIGMSASVNADPLKVKTEQGKVIGKTINNGKVRAFMGLPYAAPPVGDLRWKAPQPAAKWKGDRDATKYGAHCAQGRVFDDMVFQDAGPSEDCLFLNVYTPADTKDKSKLPVMFWIHGGGYSGGGSSEPRHNGDFLPTKGVVLVTINYRLGVFGFLVTDELAKENNGVAGNYGLMDMVAALQWVKSNIGAFGGDPNNVTIFGESAGSFAVSTLMASPMAQGLFAKAIGESGAAFPSALNLGGQTVTERAPIDGKWVATLNVKNLAELRAMPTDKVLEAAKTKGQTGFAPVIDGKFLTEPVPDTYAAGKQAHVPLLAGWNADEGSFMAMRGMTAPQWKEFAAKQFADRADAFVKLYPGETDAQALRSAVDFGSDQFIAFGTWKWLEAHRKTGNAPVYRYHFELAALPSKYHPGTFAFHSDDIEYVFGTLDTRPGETIRPEDRELSEAMQTYWTNFAKNGDPNGAGVPNWPKYDTTDNAIIHLNSPITSGPDPTRERDLFLLQGIPSMRF</sequence>
<dbReference type="Gene3D" id="3.40.50.1820">
    <property type="entry name" value="alpha/beta hydrolase"/>
    <property type="match status" value="1"/>
</dbReference>
<dbReference type="EC" id="3.1.1.-" evidence="3"/>
<organism evidence="5">
    <name type="scientific">Telmatobacter sp. DSM 110680</name>
    <dbReference type="NCBI Taxonomy" id="3036704"/>
    <lineage>
        <taxon>Bacteria</taxon>
        <taxon>Pseudomonadati</taxon>
        <taxon>Acidobacteriota</taxon>
        <taxon>Terriglobia</taxon>
        <taxon>Terriglobales</taxon>
        <taxon>Acidobacteriaceae</taxon>
        <taxon>Telmatobacter</taxon>
    </lineage>
</organism>
<dbReference type="InterPro" id="IPR050309">
    <property type="entry name" value="Type-B_Carboxylest/Lipase"/>
</dbReference>
<dbReference type="EMBL" id="CP121196">
    <property type="protein sequence ID" value="XBH15945.1"/>
    <property type="molecule type" value="Genomic_DNA"/>
</dbReference>
<dbReference type="InterPro" id="IPR019819">
    <property type="entry name" value="Carboxylesterase_B_CS"/>
</dbReference>
<evidence type="ECO:0000256" key="3">
    <source>
        <dbReference type="RuleBase" id="RU361235"/>
    </source>
</evidence>
<gene>
    <name evidence="5" type="ORF">P8935_15370</name>
</gene>
<feature type="chain" id="PRO_5043084989" description="Carboxylic ester hydrolase" evidence="3">
    <location>
        <begin position="27"/>
        <end position="523"/>
    </location>
</feature>
<dbReference type="Pfam" id="PF00135">
    <property type="entry name" value="COesterase"/>
    <property type="match status" value="1"/>
</dbReference>
<protein>
    <recommendedName>
        <fullName evidence="3">Carboxylic ester hydrolase</fullName>
        <ecNumber evidence="3">3.1.1.-</ecNumber>
    </recommendedName>
</protein>
<reference evidence="5" key="1">
    <citation type="submission" date="2023-03" db="EMBL/GenBank/DDBJ databases">
        <title>Edaphobacter sp.</title>
        <authorList>
            <person name="Huber K.J."/>
            <person name="Papendorf J."/>
            <person name="Pilke C."/>
            <person name="Bunk B."/>
            <person name="Sproeer C."/>
            <person name="Pester M."/>
        </authorList>
    </citation>
    <scope>NUCLEOTIDE SEQUENCE</scope>
    <source>
        <strain evidence="5">DSM 110680</strain>
    </source>
</reference>
<dbReference type="InterPro" id="IPR002018">
    <property type="entry name" value="CarbesteraseB"/>
</dbReference>
<dbReference type="AlphaFoldDB" id="A0AAU7DF30"/>
<accession>A0AAU7DF30</accession>
<proteinExistence type="inferred from homology"/>
<comment type="similarity">
    <text evidence="1 3">Belongs to the type-B carboxylesterase/lipase family.</text>
</comment>
<evidence type="ECO:0000256" key="2">
    <source>
        <dbReference type="ARBA" id="ARBA00022801"/>
    </source>
</evidence>
<dbReference type="InterPro" id="IPR029058">
    <property type="entry name" value="AB_hydrolase_fold"/>
</dbReference>
<feature type="domain" description="Carboxylesterase type B" evidence="4">
    <location>
        <begin position="29"/>
        <end position="501"/>
    </location>
</feature>
<evidence type="ECO:0000259" key="4">
    <source>
        <dbReference type="Pfam" id="PF00135"/>
    </source>
</evidence>
<evidence type="ECO:0000256" key="1">
    <source>
        <dbReference type="ARBA" id="ARBA00005964"/>
    </source>
</evidence>
<keyword evidence="2 3" id="KW-0378">Hydrolase</keyword>
<dbReference type="RefSeq" id="WP_348261175.1">
    <property type="nucleotide sequence ID" value="NZ_CP121196.1"/>
</dbReference>
<dbReference type="GO" id="GO:0016787">
    <property type="term" value="F:hydrolase activity"/>
    <property type="evidence" value="ECO:0007669"/>
    <property type="project" value="UniProtKB-KW"/>
</dbReference>